<evidence type="ECO:0000313" key="2">
    <source>
        <dbReference type="EMBL" id="MCJ2188867.1"/>
    </source>
</evidence>
<dbReference type="Proteomes" id="UP001202281">
    <property type="component" value="Unassembled WGS sequence"/>
</dbReference>
<proteinExistence type="predicted"/>
<accession>A0ABT0BV05</accession>
<name>A0ABT0BV05_9SPHN</name>
<comment type="caution">
    <text evidence="2">The sequence shown here is derived from an EMBL/GenBank/DDBJ whole genome shotgun (WGS) entry which is preliminary data.</text>
</comment>
<keyword evidence="3" id="KW-1185">Reference proteome</keyword>
<feature type="signal peptide" evidence="1">
    <location>
        <begin position="1"/>
        <end position="18"/>
    </location>
</feature>
<dbReference type="RefSeq" id="WP_243923840.1">
    <property type="nucleotide sequence ID" value="NZ_JALHLG010000049.1"/>
</dbReference>
<reference evidence="2 3" key="1">
    <citation type="submission" date="2022-04" db="EMBL/GenBank/DDBJ databases">
        <title>Identification of a novel bacterium isolated from mangrove sediments.</title>
        <authorList>
            <person name="Pan X."/>
        </authorList>
    </citation>
    <scope>NUCLEOTIDE SEQUENCE [LARGE SCALE GENOMIC DNA]</scope>
    <source>
        <strain evidence="2 3">B2638</strain>
    </source>
</reference>
<evidence type="ECO:0000313" key="3">
    <source>
        <dbReference type="Proteomes" id="UP001202281"/>
    </source>
</evidence>
<sequence length="266" mass="28612">MAAAIAALGLAAGAPAFAQTDLPEAAIPADGKGHGQIIATFYYSNSDKGFDRNGKTIDIADYQKLELYLLAEYNVTDKLTLVATPSLRDISVEGSGNDTRGLGYTELGARYRLVQGNGWSLSAQGTARIPGDTRRDSLAQAGSTNMEYDLRLRGTYGFAVGRGSGFVDVQGAYRLRDGAPPNEYHADVTAGYRPVPDLLLMAQSFNTFSDGSGRGIFDRYRYHNIQLSIVKDIAPQVSLQAGWLATLGGENALRERGAFGGVWIRF</sequence>
<protein>
    <submittedName>
        <fullName evidence="2">Transporter</fullName>
    </submittedName>
</protein>
<keyword evidence="1" id="KW-0732">Signal</keyword>
<feature type="chain" id="PRO_5046939144" evidence="1">
    <location>
        <begin position="19"/>
        <end position="266"/>
    </location>
</feature>
<evidence type="ECO:0000256" key="1">
    <source>
        <dbReference type="SAM" id="SignalP"/>
    </source>
</evidence>
<organism evidence="2 3">
    <name type="scientific">Novosphingobium beihaiensis</name>
    <dbReference type="NCBI Taxonomy" id="2930389"/>
    <lineage>
        <taxon>Bacteria</taxon>
        <taxon>Pseudomonadati</taxon>
        <taxon>Pseudomonadota</taxon>
        <taxon>Alphaproteobacteria</taxon>
        <taxon>Sphingomonadales</taxon>
        <taxon>Sphingomonadaceae</taxon>
        <taxon>Novosphingobium</taxon>
    </lineage>
</organism>
<dbReference type="EMBL" id="JALHLG010000049">
    <property type="protein sequence ID" value="MCJ2188867.1"/>
    <property type="molecule type" value="Genomic_DNA"/>
</dbReference>
<gene>
    <name evidence="2" type="ORF">MTR66_18860</name>
</gene>